<accession>C5KRR1</accession>
<proteinExistence type="predicted"/>
<dbReference type="OrthoDB" id="448484at2759"/>
<dbReference type="AlphaFoldDB" id="C5KRR1"/>
<evidence type="ECO:0000313" key="3">
    <source>
        <dbReference type="Proteomes" id="UP000007800"/>
    </source>
</evidence>
<sequence length="92" mass="10724">MASVSSEAAVVDEFADESEVRGSLYFSAPVEVLPQTRRTANLLAHKAAEQQRKREEAAELRRRIEEEEIQRRIREQEAKKLELLMKQQQKEE</sequence>
<dbReference type="Proteomes" id="UP000007800">
    <property type="component" value="Unassembled WGS sequence"/>
</dbReference>
<reference evidence="2 3" key="1">
    <citation type="submission" date="2008-07" db="EMBL/GenBank/DDBJ databases">
        <authorList>
            <person name="El-Sayed N."/>
            <person name="Caler E."/>
            <person name="Inman J."/>
            <person name="Amedeo P."/>
            <person name="Hass B."/>
            <person name="Wortman J."/>
        </authorList>
    </citation>
    <scope>NUCLEOTIDE SEQUENCE [LARGE SCALE GENOMIC DNA]</scope>
    <source>
        <strain evidence="3">ATCC 50983 / TXsc</strain>
    </source>
</reference>
<name>C5KRR1_PERM5</name>
<dbReference type="InParanoid" id="C5KRR1"/>
<organism evidence="3">
    <name type="scientific">Perkinsus marinus (strain ATCC 50983 / TXsc)</name>
    <dbReference type="NCBI Taxonomy" id="423536"/>
    <lineage>
        <taxon>Eukaryota</taxon>
        <taxon>Sar</taxon>
        <taxon>Alveolata</taxon>
        <taxon>Perkinsozoa</taxon>
        <taxon>Perkinsea</taxon>
        <taxon>Perkinsida</taxon>
        <taxon>Perkinsidae</taxon>
        <taxon>Perkinsus</taxon>
    </lineage>
</organism>
<feature type="non-terminal residue" evidence="2">
    <location>
        <position position="92"/>
    </location>
</feature>
<keyword evidence="3" id="KW-1185">Reference proteome</keyword>
<protein>
    <submittedName>
        <fullName evidence="2">Uncharacterized protein</fullName>
    </submittedName>
</protein>
<evidence type="ECO:0000256" key="1">
    <source>
        <dbReference type="SAM" id="Coils"/>
    </source>
</evidence>
<gene>
    <name evidence="2" type="ORF">Pmar_PMAR015479</name>
</gene>
<keyword evidence="1" id="KW-0175">Coiled coil</keyword>
<dbReference type="GeneID" id="9055625"/>
<dbReference type="EMBL" id="GG675927">
    <property type="protein sequence ID" value="EER12831.1"/>
    <property type="molecule type" value="Genomic_DNA"/>
</dbReference>
<dbReference type="RefSeq" id="XP_002781036.1">
    <property type="nucleotide sequence ID" value="XM_002780990.1"/>
</dbReference>
<feature type="coiled-coil region" evidence="1">
    <location>
        <begin position="43"/>
        <end position="91"/>
    </location>
</feature>
<evidence type="ECO:0000313" key="2">
    <source>
        <dbReference type="EMBL" id="EER12831.1"/>
    </source>
</evidence>